<dbReference type="EMBL" id="APOJ01000015">
    <property type="protein sequence ID" value="ENU28448.1"/>
    <property type="molecule type" value="Genomic_DNA"/>
</dbReference>
<dbReference type="PIRSF" id="PIRSF004548">
    <property type="entry name" value="CreD"/>
    <property type="match status" value="1"/>
</dbReference>
<feature type="transmembrane region" description="Helical" evidence="1">
    <location>
        <begin position="383"/>
        <end position="403"/>
    </location>
</feature>
<dbReference type="GeneID" id="92833997"/>
<reference evidence="3" key="1">
    <citation type="submission" date="2013-02" db="EMBL/GenBank/DDBJ databases">
        <title>The Genome Sequence of Acinetobacter sp. NIPH 236.</title>
        <authorList>
            <consortium name="The Broad Institute Genome Sequencing Platform"/>
            <consortium name="The Broad Institute Genome Sequencing Center for Infectious Disease"/>
            <person name="Cerqueira G."/>
            <person name="Feldgarden M."/>
            <person name="Courvalin P."/>
            <person name="Perichon B."/>
            <person name="Grillot-Courvalin C."/>
            <person name="Clermont D."/>
            <person name="Rocha E."/>
            <person name="Yoon E.-J."/>
            <person name="Nemec A."/>
            <person name="Walker B."/>
            <person name="Young S.K."/>
            <person name="Zeng Q."/>
            <person name="Gargeya S."/>
            <person name="Fitzgerald M."/>
            <person name="Haas B."/>
            <person name="Abouelleil A."/>
            <person name="Alvarado L."/>
            <person name="Arachchi H.M."/>
            <person name="Berlin A.M."/>
            <person name="Chapman S.B."/>
            <person name="Dewar J."/>
            <person name="Goldberg J."/>
            <person name="Griggs A."/>
            <person name="Gujja S."/>
            <person name="Hansen M."/>
            <person name="Howarth C."/>
            <person name="Imamovic A."/>
            <person name="Larimer J."/>
            <person name="McCowan C."/>
            <person name="Murphy C."/>
            <person name="Neiman D."/>
            <person name="Pearson M."/>
            <person name="Priest M."/>
            <person name="Roberts A."/>
            <person name="Saif S."/>
            <person name="Shea T."/>
            <person name="Sisk P."/>
            <person name="Sykes S."/>
            <person name="Wortman J."/>
            <person name="Nusbaum C."/>
            <person name="Birren B."/>
        </authorList>
    </citation>
    <scope>NUCLEOTIDE SEQUENCE [LARGE SCALE GENOMIC DNA]</scope>
    <source>
        <strain evidence="3">NIPH 236</strain>
    </source>
</reference>
<feature type="transmembrane region" description="Helical" evidence="1">
    <location>
        <begin position="328"/>
        <end position="346"/>
    </location>
</feature>
<evidence type="ECO:0000313" key="3">
    <source>
        <dbReference type="Proteomes" id="UP000013190"/>
    </source>
</evidence>
<feature type="transmembrane region" description="Helical" evidence="1">
    <location>
        <begin position="7"/>
        <end position="27"/>
    </location>
</feature>
<dbReference type="InterPro" id="IPR010364">
    <property type="entry name" value="Uncharacterised_IM_CreD"/>
</dbReference>
<accession>A0ABN0JT84</accession>
<gene>
    <name evidence="2" type="ORF">F992_00566</name>
</gene>
<organism evidence="2 3">
    <name type="scientific">Acinetobacter modestus</name>
    <dbReference type="NCBI Taxonomy" id="1776740"/>
    <lineage>
        <taxon>Bacteria</taxon>
        <taxon>Pseudomonadati</taxon>
        <taxon>Pseudomonadota</taxon>
        <taxon>Gammaproteobacteria</taxon>
        <taxon>Moraxellales</taxon>
        <taxon>Moraxellaceae</taxon>
        <taxon>Acinetobacter</taxon>
    </lineage>
</organism>
<feature type="transmembrane region" description="Helical" evidence="1">
    <location>
        <begin position="435"/>
        <end position="454"/>
    </location>
</feature>
<keyword evidence="1" id="KW-1133">Transmembrane helix</keyword>
<dbReference type="Proteomes" id="UP000013190">
    <property type="component" value="Unassembled WGS sequence"/>
</dbReference>
<feature type="transmembrane region" description="Helical" evidence="1">
    <location>
        <begin position="358"/>
        <end position="377"/>
    </location>
</feature>
<evidence type="ECO:0000256" key="1">
    <source>
        <dbReference type="SAM" id="Phobius"/>
    </source>
</evidence>
<keyword evidence="3" id="KW-1185">Reference proteome</keyword>
<dbReference type="NCBIfam" id="NF008712">
    <property type="entry name" value="PRK11715.1-1"/>
    <property type="match status" value="1"/>
</dbReference>
<comment type="caution">
    <text evidence="2">The sequence shown here is derived from an EMBL/GenBank/DDBJ whole genome shotgun (WGS) entry which is preliminary data.</text>
</comment>
<feature type="transmembrane region" description="Helical" evidence="1">
    <location>
        <begin position="410"/>
        <end position="429"/>
    </location>
</feature>
<name>A0ABN0JT84_9GAMM</name>
<evidence type="ECO:0008006" key="4">
    <source>
        <dbReference type="Google" id="ProtNLM"/>
    </source>
</evidence>
<proteinExistence type="predicted"/>
<reference evidence="2 3" key="2">
    <citation type="journal article" date="2016" name="Int. J. Syst. Evol. Microbiol.">
        <title>Taxonomy of haemolytic and/or proteolytic strains of the genus Acinetobacter with the proposal of Acinetobacter courvalinii sp. nov. (genomic species 14 sensu Bouvet &amp; Jeanjean), Acinetobacter dispersus sp. nov. (genomic species 17), Acinetobacter modestus sp. nov., Acinetobacter proteolyticus sp. nov. and Acinetobacter vivianii sp. nov.</title>
        <authorList>
            <person name="Nemec A."/>
            <person name="Radolfova-Krizova L."/>
            <person name="Maixnerova M."/>
            <person name="Vrestiakova E."/>
            <person name="Jezek P."/>
            <person name="Sedo O."/>
        </authorList>
    </citation>
    <scope>NUCLEOTIDE SEQUENCE [LARGE SCALE GENOMIC DNA]</scope>
    <source>
        <strain evidence="2 3">NIPH 236</strain>
    </source>
</reference>
<dbReference type="RefSeq" id="WP_004659491.1">
    <property type="nucleotide sequence ID" value="NZ_BMDV01000009.1"/>
</dbReference>
<dbReference type="PANTHER" id="PTHR30092:SF0">
    <property type="entry name" value="INNER MEMBRANE PROTEIN CRED"/>
    <property type="match status" value="1"/>
</dbReference>
<evidence type="ECO:0000313" key="2">
    <source>
        <dbReference type="EMBL" id="ENU28448.1"/>
    </source>
</evidence>
<dbReference type="Pfam" id="PF06123">
    <property type="entry name" value="CreD"/>
    <property type="match status" value="1"/>
</dbReference>
<sequence length="467" mass="53602">MRHNFIYLKIAAILFLILVFYIGLFFISNLVNERQSYQQQVIRDIANEQIRPQQVIAPYLKLPYQVQTTCTNEEKKTYDCTQTVFVTLGAETADWTAQFDVSDSTYKRNIYKAISYQNTMSGKGVFKAVGNELQRNYLWDQAEIIFPIQDARGLNAKPMFNIDGKAYKFDFAEQSQGQQGFDLMHITAKQYPELIQKFQQGFKFNLQFKLEGLNKFTFLPTSNEMTYQAAGNWGDVKYDGQSLPFQKPRKKQQFQANWKNIALGKRNLDSISMCENSQCFYQLLNNQSYPVSAVDAAYAAKDTSTTSVSGISAQFLEPINIYTQTDRAIKYGIMIIIITFGCFFLFEVLKSLKIHPVQYALVAMAQGVFFVLLLSISEYYTFAWAYLVAAVACISLITWYLYFVVQGYKAALLFGLLLSTLYGMMYLLLQSSGKTFLFGSILSFILIACVMFITRHVNWYQSEQQTI</sequence>
<protein>
    <recommendedName>
        <fullName evidence="4">Cell envelope integrity protein CreD</fullName>
    </recommendedName>
</protein>
<keyword evidence="1" id="KW-0812">Transmembrane</keyword>
<dbReference type="PANTHER" id="PTHR30092">
    <property type="entry name" value="INNER MEMBRANE PROTEIN CRED"/>
    <property type="match status" value="1"/>
</dbReference>
<keyword evidence="1" id="KW-0472">Membrane</keyword>